<name>Q2FQK4_METHJ</name>
<keyword evidence="3" id="KW-0378">Hydrolase</keyword>
<sequence>MNDEYMDMMARFISVNRDKTYTIRFTVFLKLFFVFCIGLMIIEPVFGAGQAHTIGDVILKTDQLRNLTGADGSGIGIGIISNGAAGLIQAQESGDLPQNVIVLMNGRGSEGTAMMEIIHDIAPGAPLLYHDFGGGAQNDFIYAIESLIDAGARIIVDDVGFLQVPYFEDGYTAQNLNRILDEHPEVILVSAAGNNAEIHYQAKFSDDGSGYHSFDGMRGIPIAIQPGGMFSAFLQWDDMYGNSANDYNLYLEENGELIALSERIQDGSTLPEEKFTYINDGKSLVQAELRIKKENPSVEDKNIELFINAQKDKVYITRQHLVIEDSIIGQAAVPRVLSVAAISPEKVNSIERYSSQGFVTISYPESTVRQKPDITGINNVAVSGAGGFPKKFPGTSAAAPHIAGLLALEWSLFPSIPADDMRNALLSTALELGEPGWDPAFGYGLPDAIKMYEKLQGLKPDNPLDSSLAQKPVKSIQSKMEPPVMLSGSGEITGPVIITSPGTYTLGKDIVHSAGSIITIMSSDVTIQGGGKRIEGLSVQFIDNTPIDQNAILIQSPDSGKLKNVVIRDMVIEGTTNAIIGKKLEKLHIDGCTLSHNAIGIGLYGSDNGLIENCLLSGNSYKGLAIKDGSSDNLVKGNTIEKNLYGIDTIGSVNTILEDNIIRDNRREDIYTPKEQAPDIIPTVTPTGIVPCPDANYDGICDDPNGTPQPTKAPTTSSVPFSYSEEISMTTIYTYPTPHPTSCWHC</sequence>
<dbReference type="Gene3D" id="3.40.50.200">
    <property type="entry name" value="Peptidase S8/S53 domain"/>
    <property type="match status" value="2"/>
</dbReference>
<organism evidence="9 10">
    <name type="scientific">Methanospirillum hungatei JF-1 (strain ATCC 27890 / DSM 864 / NBRC 100397 / JF-1)</name>
    <dbReference type="NCBI Taxonomy" id="323259"/>
    <lineage>
        <taxon>Archaea</taxon>
        <taxon>Methanobacteriati</taxon>
        <taxon>Methanobacteriota</taxon>
        <taxon>Stenosarchaea group</taxon>
        <taxon>Methanomicrobia</taxon>
        <taxon>Methanomicrobiales</taxon>
        <taxon>Methanospirillaceae</taxon>
        <taxon>Methanospirillum</taxon>
    </lineage>
</organism>
<dbReference type="InterPro" id="IPR011050">
    <property type="entry name" value="Pectin_lyase_fold/virulence"/>
</dbReference>
<evidence type="ECO:0000256" key="4">
    <source>
        <dbReference type="ARBA" id="ARBA00022825"/>
    </source>
</evidence>
<evidence type="ECO:0000256" key="6">
    <source>
        <dbReference type="SAM" id="Phobius"/>
    </source>
</evidence>
<feature type="domain" description="Peptidase S8/S53" evidence="7">
    <location>
        <begin position="331"/>
        <end position="444"/>
    </location>
</feature>
<keyword evidence="10" id="KW-1185">Reference proteome</keyword>
<feature type="domain" description="Right handed beta helix" evidence="8">
    <location>
        <begin position="542"/>
        <end position="666"/>
    </location>
</feature>
<dbReference type="GO" id="GO:0004252">
    <property type="term" value="F:serine-type endopeptidase activity"/>
    <property type="evidence" value="ECO:0007669"/>
    <property type="project" value="InterPro"/>
</dbReference>
<dbReference type="InterPro" id="IPR039448">
    <property type="entry name" value="Beta_helix"/>
</dbReference>
<feature type="transmembrane region" description="Helical" evidence="6">
    <location>
        <begin position="21"/>
        <end position="42"/>
    </location>
</feature>
<evidence type="ECO:0000259" key="7">
    <source>
        <dbReference type="Pfam" id="PF00082"/>
    </source>
</evidence>
<dbReference type="Pfam" id="PF00082">
    <property type="entry name" value="Peptidase_S8"/>
    <property type="match status" value="1"/>
</dbReference>
<keyword evidence="6" id="KW-0812">Transmembrane</keyword>
<keyword evidence="2" id="KW-0645">Protease</keyword>
<dbReference type="AlphaFoldDB" id="Q2FQK4"/>
<feature type="region of interest" description="Disordered" evidence="5">
    <location>
        <begin position="700"/>
        <end position="719"/>
    </location>
</feature>
<dbReference type="STRING" id="323259.Mhun_0947"/>
<dbReference type="NCBIfam" id="TIGR03804">
    <property type="entry name" value="para_beta_helix"/>
    <property type="match status" value="2"/>
</dbReference>
<evidence type="ECO:0000256" key="5">
    <source>
        <dbReference type="SAM" id="MobiDB-lite"/>
    </source>
</evidence>
<gene>
    <name evidence="9" type="ordered locus">Mhun_0947</name>
</gene>
<dbReference type="EMBL" id="CP000254">
    <property type="protein sequence ID" value="ABD40697.1"/>
    <property type="molecule type" value="Genomic_DNA"/>
</dbReference>
<dbReference type="SUPFAM" id="SSF52743">
    <property type="entry name" value="Subtilisin-like"/>
    <property type="match status" value="1"/>
</dbReference>
<keyword evidence="6" id="KW-1133">Transmembrane helix</keyword>
<dbReference type="CDD" id="cd05562">
    <property type="entry name" value="Peptidases_S53_like"/>
    <property type="match status" value="1"/>
</dbReference>
<dbReference type="GO" id="GO:0006508">
    <property type="term" value="P:proteolysis"/>
    <property type="evidence" value="ECO:0007669"/>
    <property type="project" value="UniProtKB-KW"/>
</dbReference>
<dbReference type="InterPro" id="IPR000209">
    <property type="entry name" value="Peptidase_S8/S53_dom"/>
</dbReference>
<dbReference type="Gene3D" id="2.160.20.10">
    <property type="entry name" value="Single-stranded right-handed beta-helix, Pectin lyase-like"/>
    <property type="match status" value="1"/>
</dbReference>
<dbReference type="PROSITE" id="PS00138">
    <property type="entry name" value="SUBTILASE_SER"/>
    <property type="match status" value="1"/>
</dbReference>
<dbReference type="Pfam" id="PF13229">
    <property type="entry name" value="Beta_helix"/>
    <property type="match status" value="1"/>
</dbReference>
<dbReference type="eggNOG" id="arCOG06823">
    <property type="taxonomic scope" value="Archaea"/>
</dbReference>
<dbReference type="InParanoid" id="Q2FQK4"/>
<proteinExistence type="inferred from homology"/>
<protein>
    <submittedName>
        <fullName evidence="9">Peptidase S8 and S53, subtilisin, kexin, sedolisin</fullName>
    </submittedName>
</protein>
<evidence type="ECO:0000256" key="1">
    <source>
        <dbReference type="ARBA" id="ARBA00011073"/>
    </source>
</evidence>
<dbReference type="InterPro" id="IPR051048">
    <property type="entry name" value="Peptidase_S8/S53_subtilisin"/>
</dbReference>
<dbReference type="HOGENOM" id="CLU_372411_0_0_2"/>
<reference evidence="10" key="1">
    <citation type="journal article" date="2016" name="Stand. Genomic Sci.">
        <title>Complete genome sequence of Methanospirillum hungatei type strain JF1.</title>
        <authorList>
            <person name="Gunsalus R.P."/>
            <person name="Cook L.E."/>
            <person name="Crable B."/>
            <person name="Rohlin L."/>
            <person name="McDonald E."/>
            <person name="Mouttaki H."/>
            <person name="Sieber J.R."/>
            <person name="Poweleit N."/>
            <person name="Zhou H."/>
            <person name="Lapidus A.L."/>
            <person name="Daligault H.E."/>
            <person name="Land M."/>
            <person name="Gilna P."/>
            <person name="Ivanova N."/>
            <person name="Kyrpides N."/>
            <person name="Culley D.E."/>
            <person name="McInerney M.J."/>
        </authorList>
    </citation>
    <scope>NUCLEOTIDE SEQUENCE [LARGE SCALE GENOMIC DNA]</scope>
    <source>
        <strain evidence="10">ATCC 27890 / DSM 864 / NBRC 100397 / JF-1</strain>
    </source>
</reference>
<dbReference type="Proteomes" id="UP000001941">
    <property type="component" value="Chromosome"/>
</dbReference>
<dbReference type="SUPFAM" id="SSF51126">
    <property type="entry name" value="Pectin lyase-like"/>
    <property type="match status" value="1"/>
</dbReference>
<dbReference type="eggNOG" id="arCOG02498">
    <property type="taxonomic scope" value="Archaea"/>
</dbReference>
<comment type="similarity">
    <text evidence="1">Belongs to the peptidase S8 family.</text>
</comment>
<dbReference type="PANTHER" id="PTHR43399:SF4">
    <property type="entry name" value="CELL WALL-ASSOCIATED PROTEASE"/>
    <property type="match status" value="1"/>
</dbReference>
<dbReference type="InterPro" id="IPR023828">
    <property type="entry name" value="Peptidase_S8_Ser-AS"/>
</dbReference>
<feature type="compositionally biased region" description="Polar residues" evidence="5">
    <location>
        <begin position="706"/>
        <end position="719"/>
    </location>
</feature>
<dbReference type="EnsemblBacteria" id="ABD40697">
    <property type="protein sequence ID" value="ABD40697"/>
    <property type="gene ID" value="Mhun_0947"/>
</dbReference>
<dbReference type="InterPro" id="IPR034075">
    <property type="entry name" value="Glr3161-like_dom"/>
</dbReference>
<dbReference type="InterPro" id="IPR006626">
    <property type="entry name" value="PbH1"/>
</dbReference>
<evidence type="ECO:0000259" key="8">
    <source>
        <dbReference type="Pfam" id="PF13229"/>
    </source>
</evidence>
<dbReference type="SMART" id="SM00710">
    <property type="entry name" value="PbH1"/>
    <property type="match status" value="4"/>
</dbReference>
<dbReference type="InterPro" id="IPR012334">
    <property type="entry name" value="Pectin_lyas_fold"/>
</dbReference>
<keyword evidence="4" id="KW-0720">Serine protease</keyword>
<dbReference type="InterPro" id="IPR022441">
    <property type="entry name" value="Para_beta_helix_rpt-2"/>
</dbReference>
<dbReference type="InterPro" id="IPR036852">
    <property type="entry name" value="Peptidase_S8/S53_dom_sf"/>
</dbReference>
<keyword evidence="6" id="KW-0472">Membrane</keyword>
<evidence type="ECO:0000313" key="10">
    <source>
        <dbReference type="Proteomes" id="UP000001941"/>
    </source>
</evidence>
<evidence type="ECO:0000313" key="9">
    <source>
        <dbReference type="EMBL" id="ABD40697.1"/>
    </source>
</evidence>
<evidence type="ECO:0000256" key="3">
    <source>
        <dbReference type="ARBA" id="ARBA00022801"/>
    </source>
</evidence>
<dbReference type="PANTHER" id="PTHR43399">
    <property type="entry name" value="SUBTILISIN-RELATED"/>
    <property type="match status" value="1"/>
</dbReference>
<accession>Q2FQK4</accession>
<dbReference type="KEGG" id="mhu:Mhun_0947"/>
<evidence type="ECO:0000256" key="2">
    <source>
        <dbReference type="ARBA" id="ARBA00022670"/>
    </source>
</evidence>